<dbReference type="Proteomes" id="UP000319514">
    <property type="component" value="Unassembled WGS sequence"/>
</dbReference>
<reference evidence="2 3" key="1">
    <citation type="submission" date="2019-06" db="EMBL/GenBank/DDBJ databases">
        <title>Sequencing the genomes of 1000 actinobacteria strains.</title>
        <authorList>
            <person name="Klenk H.-P."/>
        </authorList>
    </citation>
    <scope>NUCLEOTIDE SEQUENCE [LARGE SCALE GENOMIC DNA]</scope>
    <source>
        <strain evidence="2 3">DSM 18082</strain>
    </source>
</reference>
<gene>
    <name evidence="2" type="ORF">FB474_0093</name>
</gene>
<dbReference type="EMBL" id="VFOQ01000001">
    <property type="protein sequence ID" value="TQL58756.1"/>
    <property type="molecule type" value="Genomic_DNA"/>
</dbReference>
<comment type="caution">
    <text evidence="2">The sequence shown here is derived from an EMBL/GenBank/DDBJ whole genome shotgun (WGS) entry which is preliminary data.</text>
</comment>
<accession>A0A542ZEI4</accession>
<protein>
    <submittedName>
        <fullName evidence="2">Uncharacterized protein</fullName>
    </submittedName>
</protein>
<dbReference type="AlphaFoldDB" id="A0A542ZEI4"/>
<proteinExistence type="predicted"/>
<evidence type="ECO:0000256" key="1">
    <source>
        <dbReference type="SAM" id="MobiDB-lite"/>
    </source>
</evidence>
<sequence>MTQATLVRRAAVAVMVAVTLGGVIGVDSASACEVQILPMPTRTTPPPLVVPPPERLPAPPLVIVPSEPAPGPKAAQPTEVRPHERHAHRPTHEHPAGSSLPKWWPTHVHRYLPLSGW</sequence>
<name>A0A542ZEI4_9MICO</name>
<keyword evidence="3" id="KW-1185">Reference proteome</keyword>
<evidence type="ECO:0000313" key="2">
    <source>
        <dbReference type="EMBL" id="TQL58756.1"/>
    </source>
</evidence>
<evidence type="ECO:0000313" key="3">
    <source>
        <dbReference type="Proteomes" id="UP000319514"/>
    </source>
</evidence>
<feature type="compositionally biased region" description="Pro residues" evidence="1">
    <location>
        <begin position="59"/>
        <end position="71"/>
    </location>
</feature>
<organism evidence="2 3">
    <name type="scientific">Oryzihumus leptocrescens</name>
    <dbReference type="NCBI Taxonomy" id="297536"/>
    <lineage>
        <taxon>Bacteria</taxon>
        <taxon>Bacillati</taxon>
        <taxon>Actinomycetota</taxon>
        <taxon>Actinomycetes</taxon>
        <taxon>Micrococcales</taxon>
        <taxon>Intrasporangiaceae</taxon>
        <taxon>Oryzihumus</taxon>
    </lineage>
</organism>
<feature type="region of interest" description="Disordered" evidence="1">
    <location>
        <begin position="59"/>
        <end position="100"/>
    </location>
</feature>